<evidence type="ECO:0000256" key="1">
    <source>
        <dbReference type="SAM" id="Phobius"/>
    </source>
</evidence>
<dbReference type="Proteomes" id="UP000266273">
    <property type="component" value="Unassembled WGS sequence"/>
</dbReference>
<comment type="caution">
    <text evidence="3">The sequence shown here is derived from an EMBL/GenBank/DDBJ whole genome shotgun (WGS) entry which is preliminary data.</text>
</comment>
<evidence type="ECO:0000313" key="3">
    <source>
        <dbReference type="EMBL" id="RIA45358.1"/>
    </source>
</evidence>
<evidence type="ECO:0000313" key="4">
    <source>
        <dbReference type="Proteomes" id="UP000266273"/>
    </source>
</evidence>
<feature type="transmembrane region" description="Helical" evidence="1">
    <location>
        <begin position="99"/>
        <end position="117"/>
    </location>
</feature>
<feature type="transmembrane region" description="Helical" evidence="1">
    <location>
        <begin position="129"/>
        <end position="147"/>
    </location>
</feature>
<gene>
    <name evidence="3" type="ORF">BXY53_2778</name>
</gene>
<sequence length="157" mass="17125">MSQMSTAKRLQHLAPNVIVTALAAIVTWISFTQEPAGAYLFPRLISVFMLVLALWSLARAVLGISRVGTGLSAETALNLAPGVALILIYVFWAAKTLGFYTASTAAFLLLFTIYDPTPITSVRGWIKRIVISAAFMAVIYALFTLLLKVQMPRGLYL</sequence>
<dbReference type="EMBL" id="QXDF01000006">
    <property type="protein sequence ID" value="RIA45358.1"/>
    <property type="molecule type" value="Genomic_DNA"/>
</dbReference>
<dbReference type="InterPro" id="IPR009936">
    <property type="entry name" value="DUF1468"/>
</dbReference>
<keyword evidence="1" id="KW-0472">Membrane</keyword>
<keyword evidence="4" id="KW-1185">Reference proteome</keyword>
<proteinExistence type="predicted"/>
<name>A0A397P8W4_9HYPH</name>
<accession>A0A397P8W4</accession>
<dbReference type="AlphaFoldDB" id="A0A397P8W4"/>
<evidence type="ECO:0000259" key="2">
    <source>
        <dbReference type="Pfam" id="PF07331"/>
    </source>
</evidence>
<dbReference type="RefSeq" id="WP_210209251.1">
    <property type="nucleotide sequence ID" value="NZ_QXDF01000006.1"/>
</dbReference>
<feature type="transmembrane region" description="Helical" evidence="1">
    <location>
        <begin position="76"/>
        <end position="93"/>
    </location>
</feature>
<organism evidence="3 4">
    <name type="scientific">Dichotomicrobium thermohalophilum</name>
    <dbReference type="NCBI Taxonomy" id="933063"/>
    <lineage>
        <taxon>Bacteria</taxon>
        <taxon>Pseudomonadati</taxon>
        <taxon>Pseudomonadota</taxon>
        <taxon>Alphaproteobacteria</taxon>
        <taxon>Hyphomicrobiales</taxon>
        <taxon>Hyphomicrobiaceae</taxon>
        <taxon>Dichotomicrobium</taxon>
    </lineage>
</organism>
<keyword evidence="1" id="KW-1133">Transmembrane helix</keyword>
<reference evidence="3 4" key="1">
    <citation type="submission" date="2018-08" db="EMBL/GenBank/DDBJ databases">
        <title>Genomic Encyclopedia of Archaeal and Bacterial Type Strains, Phase II (KMG-II): from individual species to whole genera.</title>
        <authorList>
            <person name="Goeker M."/>
        </authorList>
    </citation>
    <scope>NUCLEOTIDE SEQUENCE [LARGE SCALE GENOMIC DNA]</scope>
    <source>
        <strain evidence="3 4">DSM 5002</strain>
    </source>
</reference>
<feature type="transmembrane region" description="Helical" evidence="1">
    <location>
        <begin position="12"/>
        <end position="31"/>
    </location>
</feature>
<feature type="transmembrane region" description="Helical" evidence="1">
    <location>
        <begin position="43"/>
        <end position="64"/>
    </location>
</feature>
<protein>
    <submittedName>
        <fullName evidence="3">Tripartite tricarboxylate transporter TctB family protein</fullName>
    </submittedName>
</protein>
<feature type="domain" description="DUF1468" evidence="2">
    <location>
        <begin position="18"/>
        <end position="152"/>
    </location>
</feature>
<dbReference type="Pfam" id="PF07331">
    <property type="entry name" value="TctB"/>
    <property type="match status" value="1"/>
</dbReference>
<keyword evidence="1" id="KW-0812">Transmembrane</keyword>